<comment type="caution">
    <text evidence="14">The sequence shown here is derived from an EMBL/GenBank/DDBJ whole genome shotgun (WGS) entry which is preliminary data.</text>
</comment>
<evidence type="ECO:0000256" key="1">
    <source>
        <dbReference type="ARBA" id="ARBA00013169"/>
    </source>
</evidence>
<dbReference type="InterPro" id="IPR002303">
    <property type="entry name" value="Valyl-tRNA_ligase"/>
</dbReference>
<dbReference type="InterPro" id="IPR037118">
    <property type="entry name" value="Val-tRNA_synth_C_sf"/>
</dbReference>
<dbReference type="InterPro" id="IPR009080">
    <property type="entry name" value="tRNAsynth_Ia_anticodon-bd"/>
</dbReference>
<dbReference type="SUPFAM" id="SSF47323">
    <property type="entry name" value="Anticodon-binding domain of a subclass of class I aminoacyl-tRNA synthetases"/>
    <property type="match status" value="1"/>
</dbReference>
<dbReference type="PANTHER" id="PTHR11946">
    <property type="entry name" value="VALYL-TRNA SYNTHETASES"/>
    <property type="match status" value="1"/>
</dbReference>
<evidence type="ECO:0000256" key="3">
    <source>
        <dbReference type="ARBA" id="ARBA00022741"/>
    </source>
</evidence>
<feature type="coiled-coil region" evidence="12">
    <location>
        <begin position="110"/>
        <end position="172"/>
    </location>
</feature>
<evidence type="ECO:0000256" key="2">
    <source>
        <dbReference type="ARBA" id="ARBA00022598"/>
    </source>
</evidence>
<evidence type="ECO:0000313" key="15">
    <source>
        <dbReference type="Proteomes" id="UP000236950"/>
    </source>
</evidence>
<evidence type="ECO:0000256" key="8">
    <source>
        <dbReference type="ARBA" id="ARBA00024407"/>
    </source>
</evidence>
<evidence type="ECO:0000256" key="12">
    <source>
        <dbReference type="SAM" id="Coils"/>
    </source>
</evidence>
<sequence>KDSELLISAKWPESNENNIYPESEEVFLKIMELVKGVRNVKAEMDIPQTQKVDLKYKIVAKNNDFIEKNISLIEHLAFLKDITQTEVKPAKSATAYVDESVEVYIPLGDYIDIDTEKQRLTKKLEKLAKDIELYNKKLSNKNFVEKADPDVVEKTKEDLIESEKKYQKLQTLLKEIS</sequence>
<feature type="domain" description="Valyl-tRNA synthetase tRNA-binding arm" evidence="13">
    <location>
        <begin position="112"/>
        <end position="176"/>
    </location>
</feature>
<comment type="catalytic activity">
    <reaction evidence="10">
        <text>tRNA(Val) + L-valine + ATP = L-valyl-tRNA(Val) + AMP + diphosphate</text>
        <dbReference type="Rhea" id="RHEA:10704"/>
        <dbReference type="Rhea" id="RHEA-COMP:9672"/>
        <dbReference type="Rhea" id="RHEA-COMP:9708"/>
        <dbReference type="ChEBI" id="CHEBI:30616"/>
        <dbReference type="ChEBI" id="CHEBI:33019"/>
        <dbReference type="ChEBI" id="CHEBI:57762"/>
        <dbReference type="ChEBI" id="CHEBI:78442"/>
        <dbReference type="ChEBI" id="CHEBI:78537"/>
        <dbReference type="ChEBI" id="CHEBI:456215"/>
        <dbReference type="EC" id="6.1.1.9"/>
    </reaction>
</comment>
<evidence type="ECO:0000313" key="14">
    <source>
        <dbReference type="EMBL" id="POZ92103.1"/>
    </source>
</evidence>
<dbReference type="GO" id="GO:0005829">
    <property type="term" value="C:cytosol"/>
    <property type="evidence" value="ECO:0007669"/>
    <property type="project" value="TreeGrafter"/>
</dbReference>
<dbReference type="Pfam" id="PF10458">
    <property type="entry name" value="Val_tRNA-synt_C"/>
    <property type="match status" value="1"/>
</dbReference>
<dbReference type="AlphaFoldDB" id="A0A2S5EG35"/>
<keyword evidence="2" id="KW-0436">Ligase</keyword>
<dbReference type="SUPFAM" id="SSF46589">
    <property type="entry name" value="tRNA-binding arm"/>
    <property type="match status" value="1"/>
</dbReference>
<evidence type="ECO:0000256" key="10">
    <source>
        <dbReference type="ARBA" id="ARBA00047552"/>
    </source>
</evidence>
<proteinExistence type="inferred from homology"/>
<dbReference type="PANTHER" id="PTHR11946:SF93">
    <property type="entry name" value="VALINE--TRNA LIGASE, CHLOROPLASTIC_MITOCHONDRIAL 2"/>
    <property type="match status" value="1"/>
</dbReference>
<comment type="similarity">
    <text evidence="11">Belongs to the class-I aminoacyl-tRNA synthetase family. ValS type 1 subfamily.</text>
</comment>
<dbReference type="EC" id="6.1.1.9" evidence="1"/>
<dbReference type="EMBL" id="JALY01000183">
    <property type="protein sequence ID" value="POZ92103.1"/>
    <property type="molecule type" value="Genomic_DNA"/>
</dbReference>
<dbReference type="InterPro" id="IPR010978">
    <property type="entry name" value="tRNA-bd_arm"/>
</dbReference>
<protein>
    <recommendedName>
        <fullName evidence="8">Valine--tRNA ligase</fullName>
        <ecNumber evidence="1">6.1.1.9</ecNumber>
    </recommendedName>
    <alternativeName>
        <fullName evidence="9">Valyl-tRNA synthetase</fullName>
    </alternativeName>
</protein>
<evidence type="ECO:0000256" key="6">
    <source>
        <dbReference type="ARBA" id="ARBA00023054"/>
    </source>
</evidence>
<reference evidence="14 15" key="1">
    <citation type="submission" date="2014-01" db="EMBL/GenBank/DDBJ databases">
        <title>Comparative genomics of Petrotoga.</title>
        <authorList>
            <person name="Chow K."/>
            <person name="Charchuk R."/>
            <person name="Nesbo C.L."/>
        </authorList>
    </citation>
    <scope>NUCLEOTIDE SEQUENCE [LARGE SCALE GENOMIC DNA]</scope>
    <source>
        <strain evidence="14 15">DSM 16923</strain>
    </source>
</reference>
<keyword evidence="7 14" id="KW-0030">Aminoacyl-tRNA synthetase</keyword>
<dbReference type="GO" id="GO:0005524">
    <property type="term" value="F:ATP binding"/>
    <property type="evidence" value="ECO:0007669"/>
    <property type="project" value="UniProtKB-KW"/>
</dbReference>
<dbReference type="InterPro" id="IPR019499">
    <property type="entry name" value="Val-tRNA_synth_tRNA-bd"/>
</dbReference>
<keyword evidence="15" id="KW-1185">Reference proteome</keyword>
<dbReference type="GO" id="GO:0004832">
    <property type="term" value="F:valine-tRNA ligase activity"/>
    <property type="evidence" value="ECO:0007669"/>
    <property type="project" value="UniProtKB-EC"/>
</dbReference>
<evidence type="ECO:0000256" key="11">
    <source>
        <dbReference type="ARBA" id="ARBA00060830"/>
    </source>
</evidence>
<evidence type="ECO:0000256" key="4">
    <source>
        <dbReference type="ARBA" id="ARBA00022840"/>
    </source>
</evidence>
<evidence type="ECO:0000256" key="7">
    <source>
        <dbReference type="ARBA" id="ARBA00023146"/>
    </source>
</evidence>
<keyword evidence="5" id="KW-0648">Protein biosynthesis</keyword>
<dbReference type="GO" id="GO:0006438">
    <property type="term" value="P:valyl-tRNA aminoacylation"/>
    <property type="evidence" value="ECO:0007669"/>
    <property type="project" value="InterPro"/>
</dbReference>
<keyword evidence="4" id="KW-0067">ATP-binding</keyword>
<gene>
    <name evidence="14" type="ORF">AA81_09115</name>
</gene>
<name>A0A2S5EG35_9BACT</name>
<evidence type="ECO:0000256" key="5">
    <source>
        <dbReference type="ARBA" id="ARBA00022917"/>
    </source>
</evidence>
<organism evidence="14 15">
    <name type="scientific">Petrotoga halophila DSM 16923</name>
    <dbReference type="NCBI Taxonomy" id="1122953"/>
    <lineage>
        <taxon>Bacteria</taxon>
        <taxon>Thermotogati</taxon>
        <taxon>Thermotogota</taxon>
        <taxon>Thermotogae</taxon>
        <taxon>Petrotogales</taxon>
        <taxon>Petrotogaceae</taxon>
        <taxon>Petrotoga</taxon>
    </lineage>
</organism>
<dbReference type="Proteomes" id="UP000236950">
    <property type="component" value="Unassembled WGS sequence"/>
</dbReference>
<feature type="non-terminal residue" evidence="14">
    <location>
        <position position="1"/>
    </location>
</feature>
<keyword evidence="3" id="KW-0547">Nucleotide-binding</keyword>
<evidence type="ECO:0000256" key="9">
    <source>
        <dbReference type="ARBA" id="ARBA00029936"/>
    </source>
</evidence>
<keyword evidence="6 12" id="KW-0175">Coiled coil</keyword>
<accession>A0A2S5EG35</accession>
<evidence type="ECO:0000259" key="13">
    <source>
        <dbReference type="Pfam" id="PF10458"/>
    </source>
</evidence>
<dbReference type="FunFam" id="1.10.287.380:FF:000001">
    <property type="entry name" value="Valine--tRNA ligase"/>
    <property type="match status" value="1"/>
</dbReference>
<dbReference type="Gene3D" id="1.10.287.380">
    <property type="entry name" value="Valyl-tRNA synthetase, C-terminal domain"/>
    <property type="match status" value="1"/>
</dbReference>